<evidence type="ECO:0000313" key="2">
    <source>
        <dbReference type="Proteomes" id="UP000240630"/>
    </source>
</evidence>
<protein>
    <submittedName>
        <fullName evidence="1">Uncharacterized protein</fullName>
    </submittedName>
</protein>
<accession>A0A2D0Z4I7</accession>
<name>A0A2D0Z4I7_9CAUD</name>
<sequence>MVTQYFTFGCGQAFPNTYVEIVAEDSERCRELMFEKFGTKWSMQYDKCDDLIKYGMQKIARIKEQEGEPDLMVVFPAVFINGALQ</sequence>
<dbReference type="EMBL" id="KY883656">
    <property type="protein sequence ID" value="ASV43681.1"/>
    <property type="molecule type" value="Genomic_DNA"/>
</dbReference>
<reference evidence="1 2" key="1">
    <citation type="journal article" date="2017" name="Sci. Rep.">
        <title>Analysis of the CRISPR-Cas system in bacteriophages active on epidemic strains of Vibrio cholerae in Bangladesh.</title>
        <authorList>
            <person name="Naser I.B."/>
            <person name="Hoque M.M."/>
            <person name="Nahid M.A."/>
            <person name="Tareq T.M."/>
            <person name="Rocky M.K."/>
            <person name="Faruque S.M."/>
        </authorList>
    </citation>
    <scope>NUCLEOTIDE SEQUENCE [LARGE SCALE GENOMIC DNA]</scope>
</reference>
<proteinExistence type="predicted"/>
<dbReference type="Proteomes" id="UP000240630">
    <property type="component" value="Segment"/>
</dbReference>
<evidence type="ECO:0000313" key="1">
    <source>
        <dbReference type="EMBL" id="ASV43681.1"/>
    </source>
</evidence>
<organism evidence="1 2">
    <name type="scientific">Vibrio phage JSF9</name>
    <dbReference type="NCBI Taxonomy" id="1983616"/>
    <lineage>
        <taxon>Viruses</taxon>
        <taxon>Duplodnaviria</taxon>
        <taxon>Heunggongvirae</taxon>
        <taxon>Uroviricota</taxon>
        <taxon>Caudoviricetes</taxon>
        <taxon>Enhodamvirus</taxon>
        <taxon>Enhodamvirus VP2</taxon>
    </lineage>
</organism>